<dbReference type="EMBL" id="GBXM01055762">
    <property type="protein sequence ID" value="JAH52815.1"/>
    <property type="molecule type" value="Transcribed_RNA"/>
</dbReference>
<organism evidence="1">
    <name type="scientific">Anguilla anguilla</name>
    <name type="common">European freshwater eel</name>
    <name type="synonym">Muraena anguilla</name>
    <dbReference type="NCBI Taxonomy" id="7936"/>
    <lineage>
        <taxon>Eukaryota</taxon>
        <taxon>Metazoa</taxon>
        <taxon>Chordata</taxon>
        <taxon>Craniata</taxon>
        <taxon>Vertebrata</taxon>
        <taxon>Euteleostomi</taxon>
        <taxon>Actinopterygii</taxon>
        <taxon>Neopterygii</taxon>
        <taxon>Teleostei</taxon>
        <taxon>Anguilliformes</taxon>
        <taxon>Anguillidae</taxon>
        <taxon>Anguilla</taxon>
    </lineage>
</organism>
<evidence type="ECO:0000313" key="1">
    <source>
        <dbReference type="EMBL" id="JAH52815.1"/>
    </source>
</evidence>
<reference evidence="1" key="2">
    <citation type="journal article" date="2015" name="Fish Shellfish Immunol.">
        <title>Early steps in the European eel (Anguilla anguilla)-Vibrio vulnificus interaction in the gills: Role of the RtxA13 toxin.</title>
        <authorList>
            <person name="Callol A."/>
            <person name="Pajuelo D."/>
            <person name="Ebbesson L."/>
            <person name="Teles M."/>
            <person name="MacKenzie S."/>
            <person name="Amaro C."/>
        </authorList>
    </citation>
    <scope>NUCLEOTIDE SEQUENCE</scope>
</reference>
<protein>
    <submittedName>
        <fullName evidence="1">Uncharacterized protein</fullName>
    </submittedName>
</protein>
<reference evidence="1" key="1">
    <citation type="submission" date="2014-11" db="EMBL/GenBank/DDBJ databases">
        <authorList>
            <person name="Amaro Gonzalez C."/>
        </authorList>
    </citation>
    <scope>NUCLEOTIDE SEQUENCE</scope>
</reference>
<dbReference type="AlphaFoldDB" id="A0A0E9TIW0"/>
<name>A0A0E9TIW0_ANGAN</name>
<sequence>MYLKLLVCASYTLLYCFVGVLRSSFVVLSLNGAILHAGDMTQV</sequence>
<proteinExistence type="predicted"/>
<accession>A0A0E9TIW0</accession>